<name>A0ACB9FAM3_CICIN</name>
<protein>
    <submittedName>
        <fullName evidence="1">Uncharacterized protein</fullName>
    </submittedName>
</protein>
<dbReference type="Proteomes" id="UP001055811">
    <property type="component" value="Linkage Group LG03"/>
</dbReference>
<proteinExistence type="predicted"/>
<evidence type="ECO:0000313" key="2">
    <source>
        <dbReference type="Proteomes" id="UP001055811"/>
    </source>
</evidence>
<dbReference type="EMBL" id="CM042011">
    <property type="protein sequence ID" value="KAI3767881.1"/>
    <property type="molecule type" value="Genomic_DNA"/>
</dbReference>
<reference evidence="2" key="1">
    <citation type="journal article" date="2022" name="Mol. Ecol. Resour.">
        <title>The genomes of chicory, endive, great burdock and yacon provide insights into Asteraceae palaeo-polyploidization history and plant inulin production.</title>
        <authorList>
            <person name="Fan W."/>
            <person name="Wang S."/>
            <person name="Wang H."/>
            <person name="Wang A."/>
            <person name="Jiang F."/>
            <person name="Liu H."/>
            <person name="Zhao H."/>
            <person name="Xu D."/>
            <person name="Zhang Y."/>
        </authorList>
    </citation>
    <scope>NUCLEOTIDE SEQUENCE [LARGE SCALE GENOMIC DNA]</scope>
    <source>
        <strain evidence="2">cv. Punajuju</strain>
    </source>
</reference>
<gene>
    <name evidence="1" type="ORF">L2E82_18310</name>
</gene>
<sequence length="201" mass="23500">MTRELLCETRHAWLYPFFVRSKVLITEVYAPAARLEAIRIFLTYASYMNFTVFQMDVKTASLYGEVKEDIYVDQPPGFINSKFLNHVYKLDKALYGLHQAPRPWYVTLTDHLLQHGYTRGTIDQTLFIKHQNSDQIVVQIYVDDIIFGSTSEAMCKDFEQVMKKRFEISLLGEMTMFLGLQVKQSSMGILLHRGKPRWPIF</sequence>
<evidence type="ECO:0000313" key="1">
    <source>
        <dbReference type="EMBL" id="KAI3767881.1"/>
    </source>
</evidence>
<accession>A0ACB9FAM3</accession>
<organism evidence="1 2">
    <name type="scientific">Cichorium intybus</name>
    <name type="common">Chicory</name>
    <dbReference type="NCBI Taxonomy" id="13427"/>
    <lineage>
        <taxon>Eukaryota</taxon>
        <taxon>Viridiplantae</taxon>
        <taxon>Streptophyta</taxon>
        <taxon>Embryophyta</taxon>
        <taxon>Tracheophyta</taxon>
        <taxon>Spermatophyta</taxon>
        <taxon>Magnoliopsida</taxon>
        <taxon>eudicotyledons</taxon>
        <taxon>Gunneridae</taxon>
        <taxon>Pentapetalae</taxon>
        <taxon>asterids</taxon>
        <taxon>campanulids</taxon>
        <taxon>Asterales</taxon>
        <taxon>Asteraceae</taxon>
        <taxon>Cichorioideae</taxon>
        <taxon>Cichorieae</taxon>
        <taxon>Cichoriinae</taxon>
        <taxon>Cichorium</taxon>
    </lineage>
</organism>
<reference evidence="1 2" key="2">
    <citation type="journal article" date="2022" name="Mol. Ecol. Resour.">
        <title>The genomes of chicory, endive, great burdock and yacon provide insights into Asteraceae paleo-polyploidization history and plant inulin production.</title>
        <authorList>
            <person name="Fan W."/>
            <person name="Wang S."/>
            <person name="Wang H."/>
            <person name="Wang A."/>
            <person name="Jiang F."/>
            <person name="Liu H."/>
            <person name="Zhao H."/>
            <person name="Xu D."/>
            <person name="Zhang Y."/>
        </authorList>
    </citation>
    <scope>NUCLEOTIDE SEQUENCE [LARGE SCALE GENOMIC DNA]</scope>
    <source>
        <strain evidence="2">cv. Punajuju</strain>
        <tissue evidence="1">Leaves</tissue>
    </source>
</reference>
<keyword evidence="2" id="KW-1185">Reference proteome</keyword>
<comment type="caution">
    <text evidence="1">The sequence shown here is derived from an EMBL/GenBank/DDBJ whole genome shotgun (WGS) entry which is preliminary data.</text>
</comment>